<evidence type="ECO:0000313" key="1">
    <source>
        <dbReference type="EMBL" id="PWN60007.1"/>
    </source>
</evidence>
<name>A0A316WF51_9FLAO</name>
<reference evidence="1" key="1">
    <citation type="submission" date="2018-04" db="EMBL/GenBank/DDBJ databases">
        <title>Draft Genome Sequences of Chryseobacterium lactis NCTC11390T isolated from milk, Chryseobacterium oncorhynchi 701B-08T from rainbow trout, and Chryseobacterium viscerum 687B-08T from diseased fish.</title>
        <authorList>
            <person name="Jeong J.-J."/>
            <person name="Lee Y.J."/>
            <person name="Pathiraja D."/>
            <person name="Park B."/>
            <person name="Choi I.-G."/>
            <person name="Kim K.D."/>
        </authorList>
    </citation>
    <scope>NUCLEOTIDE SEQUENCE [LARGE SCALE GENOMIC DNA]</scope>
    <source>
        <strain evidence="1">701B-08</strain>
    </source>
</reference>
<accession>A0A316WF51</accession>
<gene>
    <name evidence="1" type="ORF">C1638_020795</name>
</gene>
<evidence type="ECO:0000313" key="2">
    <source>
        <dbReference type="Proteomes" id="UP000236182"/>
    </source>
</evidence>
<organism evidence="1 2">
    <name type="scientific">Chryseobacterium oncorhynchi</name>
    <dbReference type="NCBI Taxonomy" id="741074"/>
    <lineage>
        <taxon>Bacteria</taxon>
        <taxon>Pseudomonadati</taxon>
        <taxon>Bacteroidota</taxon>
        <taxon>Flavobacteriia</taxon>
        <taxon>Flavobacteriales</taxon>
        <taxon>Weeksellaceae</taxon>
        <taxon>Chryseobacterium group</taxon>
        <taxon>Chryseobacterium</taxon>
    </lineage>
</organism>
<dbReference type="RefSeq" id="WP_109623852.1">
    <property type="nucleotide sequence ID" value="NZ_PPEI02000009.1"/>
</dbReference>
<proteinExistence type="predicted"/>
<sequence>MELIKQNSETLQIEFSLEEFFRIKSWLNGKPAGDIDIQTRDALENFIQISAWINPDINIEYDSRFSNNIQEKPITKICNSSTRCSNFTQNLSGICDECTKERRSKFEFDNVRDLKLNLYKNISGIGNKTESDRLGLVDEIITTFSYVNENCQRELDVNEYVDISNLI</sequence>
<dbReference type="AlphaFoldDB" id="A0A316WF51"/>
<protein>
    <submittedName>
        <fullName evidence="1">Uncharacterized protein</fullName>
    </submittedName>
</protein>
<dbReference type="EMBL" id="PPEI02000009">
    <property type="protein sequence ID" value="PWN60007.1"/>
    <property type="molecule type" value="Genomic_DNA"/>
</dbReference>
<keyword evidence="2" id="KW-1185">Reference proteome</keyword>
<dbReference type="Proteomes" id="UP000236182">
    <property type="component" value="Unassembled WGS sequence"/>
</dbReference>
<comment type="caution">
    <text evidence="1">The sequence shown here is derived from an EMBL/GenBank/DDBJ whole genome shotgun (WGS) entry which is preliminary data.</text>
</comment>